<evidence type="ECO:0000313" key="1">
    <source>
        <dbReference type="EMBL" id="MFC6040120.1"/>
    </source>
</evidence>
<gene>
    <name evidence="1" type="ORF">ACFPYN_11880</name>
</gene>
<accession>A0ABW1L820</accession>
<protein>
    <submittedName>
        <fullName evidence="1">Uncharacterized protein</fullName>
    </submittedName>
</protein>
<dbReference type="EMBL" id="JBHSRI010000018">
    <property type="protein sequence ID" value="MFC6040120.1"/>
    <property type="molecule type" value="Genomic_DNA"/>
</dbReference>
<evidence type="ECO:0000313" key="2">
    <source>
        <dbReference type="Proteomes" id="UP001596170"/>
    </source>
</evidence>
<dbReference type="RefSeq" id="WP_377734420.1">
    <property type="nucleotide sequence ID" value="NZ_JBHSRI010000018.1"/>
</dbReference>
<reference evidence="2" key="1">
    <citation type="journal article" date="2019" name="Int. J. Syst. Evol. Microbiol.">
        <title>The Global Catalogue of Microorganisms (GCM) 10K type strain sequencing project: providing services to taxonomists for standard genome sequencing and annotation.</title>
        <authorList>
            <consortium name="The Broad Institute Genomics Platform"/>
            <consortium name="The Broad Institute Genome Sequencing Center for Infectious Disease"/>
            <person name="Wu L."/>
            <person name="Ma J."/>
        </authorList>
    </citation>
    <scope>NUCLEOTIDE SEQUENCE [LARGE SCALE GENOMIC DNA]</scope>
    <source>
        <strain evidence="2">CCUG 54527</strain>
    </source>
</reference>
<organism evidence="1 2">
    <name type="scientific">Paenisporosarcina macmurdoensis</name>
    <dbReference type="NCBI Taxonomy" id="212659"/>
    <lineage>
        <taxon>Bacteria</taxon>
        <taxon>Bacillati</taxon>
        <taxon>Bacillota</taxon>
        <taxon>Bacilli</taxon>
        <taxon>Bacillales</taxon>
        <taxon>Caryophanaceae</taxon>
        <taxon>Paenisporosarcina</taxon>
    </lineage>
</organism>
<sequence>MTTTKNEDGTTTIQGENGLMTELSEFGMEIQNRITERQQPLKDIASYYDEAKRVETEAIEKAEAYALSQQPAKALSTDEQIANLTNLVAELTKQMGAK</sequence>
<keyword evidence="2" id="KW-1185">Reference proteome</keyword>
<proteinExistence type="predicted"/>
<comment type="caution">
    <text evidence="1">The sequence shown here is derived from an EMBL/GenBank/DDBJ whole genome shotgun (WGS) entry which is preliminary data.</text>
</comment>
<dbReference type="Proteomes" id="UP001596170">
    <property type="component" value="Unassembled WGS sequence"/>
</dbReference>
<name>A0ABW1L820_9BACL</name>